<dbReference type="PANTHER" id="PTHR33931">
    <property type="entry name" value="HOLIN-LIKE PROTEIN CIDA-RELATED"/>
    <property type="match status" value="1"/>
</dbReference>
<dbReference type="EMBL" id="BSPC01000063">
    <property type="protein sequence ID" value="GLS22375.1"/>
    <property type="molecule type" value="Genomic_DNA"/>
</dbReference>
<dbReference type="RefSeq" id="WP_284315345.1">
    <property type="nucleotide sequence ID" value="NZ_BSPC01000063.1"/>
</dbReference>
<evidence type="ECO:0000256" key="1">
    <source>
        <dbReference type="ARBA" id="ARBA00004651"/>
    </source>
</evidence>
<dbReference type="InterPro" id="IPR005538">
    <property type="entry name" value="LrgA/CidA"/>
</dbReference>
<evidence type="ECO:0000256" key="2">
    <source>
        <dbReference type="ARBA" id="ARBA00022475"/>
    </source>
</evidence>
<dbReference type="PANTHER" id="PTHR33931:SF2">
    <property type="entry name" value="HOLIN-LIKE PROTEIN CIDA"/>
    <property type="match status" value="1"/>
</dbReference>
<reference evidence="8" key="1">
    <citation type="journal article" date="2019" name="Int. J. Syst. Evol. Microbiol.">
        <title>The Global Catalogue of Microorganisms (GCM) 10K type strain sequencing project: providing services to taxonomists for standard genome sequencing and annotation.</title>
        <authorList>
            <consortium name="The Broad Institute Genomics Platform"/>
            <consortium name="The Broad Institute Genome Sequencing Center for Infectious Disease"/>
            <person name="Wu L."/>
            <person name="Ma J."/>
        </authorList>
    </citation>
    <scope>NUCLEOTIDE SEQUENCE [LARGE SCALE GENOMIC DNA]</scope>
    <source>
        <strain evidence="8">NBRC 101365</strain>
    </source>
</reference>
<gene>
    <name evidence="7" type="ORF">GCM10007874_53930</name>
</gene>
<evidence type="ECO:0000256" key="6">
    <source>
        <dbReference type="SAM" id="Phobius"/>
    </source>
</evidence>
<feature type="transmembrane region" description="Helical" evidence="6">
    <location>
        <begin position="64"/>
        <end position="82"/>
    </location>
</feature>
<accession>A0ABQ6CTR5</accession>
<evidence type="ECO:0000256" key="3">
    <source>
        <dbReference type="ARBA" id="ARBA00022692"/>
    </source>
</evidence>
<name>A0ABQ6CTR5_9HYPH</name>
<evidence type="ECO:0000256" key="4">
    <source>
        <dbReference type="ARBA" id="ARBA00022989"/>
    </source>
</evidence>
<keyword evidence="8" id="KW-1185">Reference proteome</keyword>
<comment type="subcellular location">
    <subcellularLocation>
        <location evidence="1">Cell membrane</location>
        <topology evidence="1">Multi-pass membrane protein</topology>
    </subcellularLocation>
</comment>
<keyword evidence="4 6" id="KW-1133">Transmembrane helix</keyword>
<feature type="transmembrane region" description="Helical" evidence="6">
    <location>
        <begin position="89"/>
        <end position="116"/>
    </location>
</feature>
<comment type="caution">
    <text evidence="7">The sequence shown here is derived from an EMBL/GenBank/DDBJ whole genome shotgun (WGS) entry which is preliminary data.</text>
</comment>
<evidence type="ECO:0000256" key="5">
    <source>
        <dbReference type="ARBA" id="ARBA00023136"/>
    </source>
</evidence>
<evidence type="ECO:0000313" key="8">
    <source>
        <dbReference type="Proteomes" id="UP001156882"/>
    </source>
</evidence>
<sequence length="122" mass="12967">MLRGIAALLLFQLIGESIAFLASIPVPGPVIGMVLLFVALRTTGGEQGVLRGTPESADVLLEHLGIFFVPAGVGVTALWTVLRGDILPIAVILMLSTLLTLMVTVWVFLISLRFLVKGDRSA</sequence>
<evidence type="ECO:0000313" key="7">
    <source>
        <dbReference type="EMBL" id="GLS22375.1"/>
    </source>
</evidence>
<proteinExistence type="predicted"/>
<dbReference type="Proteomes" id="UP001156882">
    <property type="component" value="Unassembled WGS sequence"/>
</dbReference>
<protein>
    <submittedName>
        <fullName evidence="7">Hydrogenase</fullName>
    </submittedName>
</protein>
<keyword evidence="5 6" id="KW-0472">Membrane</keyword>
<dbReference type="Pfam" id="PF03788">
    <property type="entry name" value="LrgA"/>
    <property type="match status" value="1"/>
</dbReference>
<keyword evidence="3 6" id="KW-0812">Transmembrane</keyword>
<organism evidence="7 8">
    <name type="scientific">Labrys miyagiensis</name>
    <dbReference type="NCBI Taxonomy" id="346912"/>
    <lineage>
        <taxon>Bacteria</taxon>
        <taxon>Pseudomonadati</taxon>
        <taxon>Pseudomonadota</taxon>
        <taxon>Alphaproteobacteria</taxon>
        <taxon>Hyphomicrobiales</taxon>
        <taxon>Xanthobacteraceae</taxon>
        <taxon>Labrys</taxon>
    </lineage>
</organism>
<keyword evidence="2" id="KW-1003">Cell membrane</keyword>